<dbReference type="GO" id="GO:0005886">
    <property type="term" value="C:plasma membrane"/>
    <property type="evidence" value="ECO:0007669"/>
    <property type="project" value="UniProtKB-SubCell"/>
</dbReference>
<feature type="transmembrane region" description="Helical" evidence="7">
    <location>
        <begin position="852"/>
        <end position="876"/>
    </location>
</feature>
<gene>
    <name evidence="10" type="primary">CHS2_2</name>
    <name evidence="10" type="ORF">HK100_001877</name>
</gene>
<evidence type="ECO:0000256" key="7">
    <source>
        <dbReference type="RuleBase" id="RU366040"/>
    </source>
</evidence>
<dbReference type="InterPro" id="IPR013616">
    <property type="entry name" value="Chitin_synth_N"/>
</dbReference>
<proteinExistence type="inferred from homology"/>
<evidence type="ECO:0000256" key="1">
    <source>
        <dbReference type="ARBA" id="ARBA00004141"/>
    </source>
</evidence>
<sequence>MADYPPPLSLNAPVNGNSNNNVKNNNQRSTTPYSTFGAPQTQPLQAHQYQQISSFPPGPPLQQQQPYQQQQYQGYASPSVGSVQFFGPPPQQQLYTQVPMNQYDSGSSSRPPRQRVQGYAPIARKQTNMVKKEVVLTDGEFIVNIPLSKKYLEHCKWKDDDEFTHLRYTAATTDPNDFASTYTLRQKRSGRRTRIAVVATMYNEDDVLFSKSMSAIMDNIAYLCSGNCLGWGTDSWKEIVVVIVSDGRAKVNQKTLDVLSVMGLYMDGVPRASVNGKPVTGHFFEFSTQVRIDKNLIARFADDPAKTINLVPVQTLFLLKEKNAKKINSHRWFFKAVCDSLDPEVCILIDVGTKPTKQSFFHLYRAFERNPNVAGACGEIAAELGPYWKNLLNPVVAVQNFEYKMSNILDKPLESVFGYISVLPGAFSAYRYKALQGKPLEMYFKGEKPHGTNVSEANMYLAEDRILCFELVMRTDAQNVLKYVKSAKAETDVPSQLHDLIKQRRRWLNGSFFASVHAVQNSGRIWKSGHTQRRKILLFVETVYNSVNLLFSWFQIGNMYLSFYFLFNIASDSSYAACIGGVTDQNGLDPFYPYGGDVSGVLRTIYLGSLFASVIASLGNRPEAAKLMYIGITILFSILMVFMLFMGFWTIVVDIKNYEANTDPGLINFFHYITTQPTFRDLVVSTCSTYLLYLLSSAMFLDPWHAFTCMLQYLLMIPAFANILMVYAFCNIHDVSWGTKGITEAAPLPAVTVGMNSSGEKIATVDLPDQNQDADEYYAHALQRLDHEAAHLRDRKEDNSVKTDDDDFFKQFRTNVVILWMISNFILVFIFTNGWILQAITTAGSVNPYLSFLLWSVAVLAGIRFTASSVYLVGWVREWGADSHKRSILE</sequence>
<evidence type="ECO:0000256" key="3">
    <source>
        <dbReference type="ARBA" id="ARBA00022676"/>
    </source>
</evidence>
<protein>
    <recommendedName>
        <fullName evidence="2 7">Chitin synthase</fullName>
        <ecNumber evidence="2 7">2.4.1.16</ecNumber>
    </recommendedName>
</protein>
<comment type="caution">
    <text evidence="10">The sequence shown here is derived from an EMBL/GenBank/DDBJ whole genome shotgun (WGS) entry which is preliminary data.</text>
</comment>
<keyword evidence="7" id="KW-0808">Transferase</keyword>
<evidence type="ECO:0000313" key="10">
    <source>
        <dbReference type="EMBL" id="KAJ3113796.1"/>
    </source>
</evidence>
<keyword evidence="11" id="KW-1185">Reference proteome</keyword>
<keyword evidence="6 7" id="KW-0472">Membrane</keyword>
<evidence type="ECO:0000256" key="5">
    <source>
        <dbReference type="ARBA" id="ARBA00022989"/>
    </source>
</evidence>
<feature type="compositionally biased region" description="Polar residues" evidence="8">
    <location>
        <begin position="27"/>
        <end position="54"/>
    </location>
</feature>
<name>A0AAD5T276_9FUNG</name>
<comment type="function">
    <text evidence="7">Polymerizes chitin, a structural polymer of the cell wall and septum, by transferring the sugar moiety of UDP-GlcNAc to the non-reducing end of the growing chitin polymer.</text>
</comment>
<feature type="transmembrane region" description="Helical" evidence="7">
    <location>
        <begin position="600"/>
        <end position="620"/>
    </location>
</feature>
<dbReference type="PANTHER" id="PTHR22914">
    <property type="entry name" value="CHITIN SYNTHASE"/>
    <property type="match status" value="1"/>
</dbReference>
<dbReference type="CDD" id="cd04190">
    <property type="entry name" value="Chitin_synth_C"/>
    <property type="match status" value="1"/>
</dbReference>
<dbReference type="InterPro" id="IPR004835">
    <property type="entry name" value="Chitin_synth"/>
</dbReference>
<feature type="region of interest" description="Disordered" evidence="8">
    <location>
        <begin position="1"/>
        <end position="74"/>
    </location>
</feature>
<dbReference type="SUPFAM" id="SSF53448">
    <property type="entry name" value="Nucleotide-diphospho-sugar transferases"/>
    <property type="match status" value="1"/>
</dbReference>
<dbReference type="Pfam" id="PF01644">
    <property type="entry name" value="Chitin_synth_1"/>
    <property type="match status" value="1"/>
</dbReference>
<dbReference type="Proteomes" id="UP001211907">
    <property type="component" value="Unassembled WGS sequence"/>
</dbReference>
<keyword evidence="7" id="KW-1003">Cell membrane</keyword>
<accession>A0AAD5T276</accession>
<feature type="transmembrane region" description="Helical" evidence="7">
    <location>
        <begin position="536"/>
        <end position="556"/>
    </location>
</feature>
<feature type="compositionally biased region" description="Low complexity" evidence="8">
    <location>
        <begin position="61"/>
        <end position="74"/>
    </location>
</feature>
<evidence type="ECO:0000256" key="6">
    <source>
        <dbReference type="ARBA" id="ARBA00023136"/>
    </source>
</evidence>
<evidence type="ECO:0000256" key="4">
    <source>
        <dbReference type="ARBA" id="ARBA00022692"/>
    </source>
</evidence>
<keyword evidence="3 7" id="KW-0328">Glycosyltransferase</keyword>
<reference evidence="10" key="1">
    <citation type="submission" date="2020-05" db="EMBL/GenBank/DDBJ databases">
        <title>Phylogenomic resolution of chytrid fungi.</title>
        <authorList>
            <person name="Stajich J.E."/>
            <person name="Amses K."/>
            <person name="Simmons R."/>
            <person name="Seto K."/>
            <person name="Myers J."/>
            <person name="Bonds A."/>
            <person name="Quandt C.A."/>
            <person name="Barry K."/>
            <person name="Liu P."/>
            <person name="Grigoriev I."/>
            <person name="Longcore J.E."/>
            <person name="James T.Y."/>
        </authorList>
    </citation>
    <scope>NUCLEOTIDE SEQUENCE</scope>
    <source>
        <strain evidence="10">JEL0513</strain>
    </source>
</reference>
<dbReference type="GO" id="GO:0030428">
    <property type="term" value="C:cell septum"/>
    <property type="evidence" value="ECO:0007669"/>
    <property type="project" value="TreeGrafter"/>
</dbReference>
<dbReference type="InterPro" id="IPR029044">
    <property type="entry name" value="Nucleotide-diphossugar_trans"/>
</dbReference>
<comment type="catalytic activity">
    <reaction evidence="7">
        <text>[(1-&gt;4)-N-acetyl-beta-D-glucosaminyl](n) + UDP-N-acetyl-alpha-D-glucosamine = [(1-&gt;4)-N-acetyl-beta-D-glucosaminyl](n+1) + UDP + H(+)</text>
        <dbReference type="Rhea" id="RHEA:16637"/>
        <dbReference type="Rhea" id="RHEA-COMP:9593"/>
        <dbReference type="Rhea" id="RHEA-COMP:9595"/>
        <dbReference type="ChEBI" id="CHEBI:15378"/>
        <dbReference type="ChEBI" id="CHEBI:17029"/>
        <dbReference type="ChEBI" id="CHEBI:57705"/>
        <dbReference type="ChEBI" id="CHEBI:58223"/>
        <dbReference type="EC" id="2.4.1.16"/>
    </reaction>
</comment>
<feature type="transmembrane region" description="Helical" evidence="7">
    <location>
        <begin position="627"/>
        <end position="652"/>
    </location>
</feature>
<dbReference type="GO" id="GO:0071555">
    <property type="term" value="P:cell wall organization"/>
    <property type="evidence" value="ECO:0007669"/>
    <property type="project" value="UniProtKB-KW"/>
</dbReference>
<evidence type="ECO:0000313" key="11">
    <source>
        <dbReference type="Proteomes" id="UP001211907"/>
    </source>
</evidence>
<dbReference type="EC" id="2.4.1.16" evidence="2 7"/>
<dbReference type="GO" id="GO:0004100">
    <property type="term" value="F:chitin synthase activity"/>
    <property type="evidence" value="ECO:0007669"/>
    <property type="project" value="UniProtKB-UniRule"/>
</dbReference>
<evidence type="ECO:0000256" key="2">
    <source>
        <dbReference type="ARBA" id="ARBA00012543"/>
    </source>
</evidence>
<evidence type="ECO:0000256" key="8">
    <source>
        <dbReference type="SAM" id="MobiDB-lite"/>
    </source>
</evidence>
<dbReference type="EMBL" id="JADGJH010001419">
    <property type="protein sequence ID" value="KAJ3113796.1"/>
    <property type="molecule type" value="Genomic_DNA"/>
</dbReference>
<organism evidence="10 11">
    <name type="scientific">Physocladia obscura</name>
    <dbReference type="NCBI Taxonomy" id="109957"/>
    <lineage>
        <taxon>Eukaryota</taxon>
        <taxon>Fungi</taxon>
        <taxon>Fungi incertae sedis</taxon>
        <taxon>Chytridiomycota</taxon>
        <taxon>Chytridiomycota incertae sedis</taxon>
        <taxon>Chytridiomycetes</taxon>
        <taxon>Chytridiales</taxon>
        <taxon>Chytriomycetaceae</taxon>
        <taxon>Physocladia</taxon>
    </lineage>
</organism>
<feature type="transmembrane region" description="Helical" evidence="7">
    <location>
        <begin position="704"/>
        <end position="730"/>
    </location>
</feature>
<comment type="subcellular location">
    <subcellularLocation>
        <location evidence="7">Cell membrane</location>
        <topology evidence="7">Multi-pass membrane protein</topology>
    </subcellularLocation>
    <subcellularLocation>
        <location evidence="1">Membrane</location>
        <topology evidence="1">Multi-pass membrane protein</topology>
    </subcellularLocation>
</comment>
<dbReference type="PANTHER" id="PTHR22914:SF44">
    <property type="entry name" value="CHITIN SYNTHASE 2"/>
    <property type="match status" value="1"/>
</dbReference>
<evidence type="ECO:0000259" key="9">
    <source>
        <dbReference type="Pfam" id="PF08407"/>
    </source>
</evidence>
<keyword evidence="4 7" id="KW-0812">Transmembrane</keyword>
<dbReference type="Pfam" id="PF08407">
    <property type="entry name" value="Chitin_synth_1N"/>
    <property type="match status" value="1"/>
</dbReference>
<dbReference type="GO" id="GO:0006031">
    <property type="term" value="P:chitin biosynthetic process"/>
    <property type="evidence" value="ECO:0007669"/>
    <property type="project" value="UniProtKB-UniRule"/>
</dbReference>
<keyword evidence="7" id="KW-0961">Cell wall biogenesis/degradation</keyword>
<feature type="compositionally biased region" description="Low complexity" evidence="8">
    <location>
        <begin position="11"/>
        <end position="26"/>
    </location>
</feature>
<feature type="transmembrane region" description="Helical" evidence="7">
    <location>
        <begin position="817"/>
        <end position="840"/>
    </location>
</feature>
<comment type="similarity">
    <text evidence="7">Belongs to the chitin synthase family.</text>
</comment>
<dbReference type="AlphaFoldDB" id="A0AAD5T276"/>
<keyword evidence="5 7" id="KW-1133">Transmembrane helix</keyword>
<feature type="domain" description="Chitin synthase N-terminal" evidence="9">
    <location>
        <begin position="130"/>
        <end position="193"/>
    </location>
</feature>